<reference evidence="5 6" key="1">
    <citation type="submission" date="2017-09" db="EMBL/GenBank/DDBJ databases">
        <title>Depth-based differentiation of microbial function through sediment-hosted aquifers and enrichment of novel symbionts in the deep terrestrial subsurface.</title>
        <authorList>
            <person name="Probst A.J."/>
            <person name="Ladd B."/>
            <person name="Jarett J.K."/>
            <person name="Geller-Mcgrath D.E."/>
            <person name="Sieber C.M."/>
            <person name="Emerson J.B."/>
            <person name="Anantharaman K."/>
            <person name="Thomas B.C."/>
            <person name="Malmstrom R."/>
            <person name="Stieglmeier M."/>
            <person name="Klingl A."/>
            <person name="Woyke T."/>
            <person name="Ryan C.M."/>
            <person name="Banfield J.F."/>
        </authorList>
    </citation>
    <scope>NUCLEOTIDE SEQUENCE [LARGE SCALE GENOMIC DNA]</scope>
    <source>
        <strain evidence="5">CG22_combo_CG10-13_8_21_14_all_39_12</strain>
    </source>
</reference>
<dbReference type="PROSITE" id="PS00170">
    <property type="entry name" value="CSA_PPIASE_1"/>
    <property type="match status" value="1"/>
</dbReference>
<accession>A0A2H0BFB5</accession>
<comment type="caution">
    <text evidence="5">The sequence shown here is derived from an EMBL/GenBank/DDBJ whole genome shotgun (WGS) entry which is preliminary data.</text>
</comment>
<protein>
    <recommendedName>
        <fullName evidence="3">Peptidyl-prolyl cis-trans isomerase</fullName>
        <shortName evidence="3">PPIase</shortName>
        <ecNumber evidence="3">5.2.1.8</ecNumber>
    </recommendedName>
</protein>
<dbReference type="InterPro" id="IPR002130">
    <property type="entry name" value="Cyclophilin-type_PPIase_dom"/>
</dbReference>
<comment type="catalytic activity">
    <reaction evidence="3">
        <text>[protein]-peptidylproline (omega=180) = [protein]-peptidylproline (omega=0)</text>
        <dbReference type="Rhea" id="RHEA:16237"/>
        <dbReference type="Rhea" id="RHEA-COMP:10747"/>
        <dbReference type="Rhea" id="RHEA-COMP:10748"/>
        <dbReference type="ChEBI" id="CHEBI:83833"/>
        <dbReference type="ChEBI" id="CHEBI:83834"/>
        <dbReference type="EC" id="5.2.1.8"/>
    </reaction>
</comment>
<dbReference type="PANTHER" id="PTHR45625">
    <property type="entry name" value="PEPTIDYL-PROLYL CIS-TRANS ISOMERASE-RELATED"/>
    <property type="match status" value="1"/>
</dbReference>
<dbReference type="InterPro" id="IPR020892">
    <property type="entry name" value="Cyclophilin-type_PPIase_CS"/>
</dbReference>
<evidence type="ECO:0000256" key="1">
    <source>
        <dbReference type="ARBA" id="ARBA00023110"/>
    </source>
</evidence>
<dbReference type="EC" id="5.2.1.8" evidence="3"/>
<evidence type="ECO:0000259" key="4">
    <source>
        <dbReference type="PROSITE" id="PS50072"/>
    </source>
</evidence>
<dbReference type="GO" id="GO:0006457">
    <property type="term" value="P:protein folding"/>
    <property type="evidence" value="ECO:0007669"/>
    <property type="project" value="InterPro"/>
</dbReference>
<dbReference type="CDD" id="cd00317">
    <property type="entry name" value="cyclophilin"/>
    <property type="match status" value="1"/>
</dbReference>
<evidence type="ECO:0000256" key="3">
    <source>
        <dbReference type="RuleBase" id="RU363019"/>
    </source>
</evidence>
<dbReference type="PRINTS" id="PR00153">
    <property type="entry name" value="CSAPPISMRASE"/>
</dbReference>
<sequence>MDPETLGVKQYQRAPEPFLEEGKDYVVSLQTNKGNINIKLFQDEVPNAANNFAFLVKDGFYNGVTFHRVVKGFMIQGGDPLGSGMGGPGYKFDDEPVIRSYDRGIVAYANSGPNTNGSQFFIMHADYPLPPQYIIFGEVVDGMDTVDAIANTQVKAGLTGEMSTPVEKIVIDNATLSE</sequence>
<dbReference type="AlphaFoldDB" id="A0A2H0BFB5"/>
<dbReference type="InterPro" id="IPR029000">
    <property type="entry name" value="Cyclophilin-like_dom_sf"/>
</dbReference>
<dbReference type="Pfam" id="PF00160">
    <property type="entry name" value="Pro_isomerase"/>
    <property type="match status" value="1"/>
</dbReference>
<evidence type="ECO:0000256" key="2">
    <source>
        <dbReference type="ARBA" id="ARBA00023235"/>
    </source>
</evidence>
<evidence type="ECO:0000313" key="5">
    <source>
        <dbReference type="EMBL" id="PIP56366.1"/>
    </source>
</evidence>
<comment type="similarity">
    <text evidence="3">Belongs to the cyclophilin-type PPIase family.</text>
</comment>
<gene>
    <name evidence="5" type="ORF">COX05_03410</name>
</gene>
<dbReference type="Gene3D" id="2.40.100.10">
    <property type="entry name" value="Cyclophilin-like"/>
    <property type="match status" value="1"/>
</dbReference>
<organism evidence="5 6">
    <name type="scientific">candidate division WWE3 bacterium CG22_combo_CG10-13_8_21_14_all_39_12</name>
    <dbReference type="NCBI Taxonomy" id="1975094"/>
    <lineage>
        <taxon>Bacteria</taxon>
        <taxon>Katanobacteria</taxon>
    </lineage>
</organism>
<keyword evidence="2 3" id="KW-0413">Isomerase</keyword>
<evidence type="ECO:0000313" key="6">
    <source>
        <dbReference type="Proteomes" id="UP000228495"/>
    </source>
</evidence>
<proteinExistence type="inferred from homology"/>
<dbReference type="PROSITE" id="PS50072">
    <property type="entry name" value="CSA_PPIASE_2"/>
    <property type="match status" value="1"/>
</dbReference>
<comment type="function">
    <text evidence="3">PPIases accelerate the folding of proteins. It catalyzes the cis-trans isomerization of proline imidic peptide bonds in oligopeptides.</text>
</comment>
<dbReference type="PANTHER" id="PTHR45625:SF4">
    <property type="entry name" value="PEPTIDYLPROLYL ISOMERASE DOMAIN AND WD REPEAT-CONTAINING PROTEIN 1"/>
    <property type="match status" value="1"/>
</dbReference>
<name>A0A2H0BFB5_UNCKA</name>
<dbReference type="SUPFAM" id="SSF50891">
    <property type="entry name" value="Cyclophilin-like"/>
    <property type="match status" value="1"/>
</dbReference>
<keyword evidence="1 3" id="KW-0697">Rotamase</keyword>
<dbReference type="EMBL" id="PCSU01000058">
    <property type="protein sequence ID" value="PIP56366.1"/>
    <property type="molecule type" value="Genomic_DNA"/>
</dbReference>
<dbReference type="GO" id="GO:0003755">
    <property type="term" value="F:peptidyl-prolyl cis-trans isomerase activity"/>
    <property type="evidence" value="ECO:0007669"/>
    <property type="project" value="UniProtKB-UniRule"/>
</dbReference>
<dbReference type="InterPro" id="IPR044666">
    <property type="entry name" value="Cyclophilin_A-like"/>
</dbReference>
<feature type="domain" description="PPIase cyclophilin-type" evidence="4">
    <location>
        <begin position="34"/>
        <end position="176"/>
    </location>
</feature>
<dbReference type="Proteomes" id="UP000228495">
    <property type="component" value="Unassembled WGS sequence"/>
</dbReference>